<dbReference type="InterPro" id="IPR013879">
    <property type="entry name" value="DUF1761"/>
</dbReference>
<dbReference type="Pfam" id="PF08570">
    <property type="entry name" value="DUF1761"/>
    <property type="match status" value="1"/>
</dbReference>
<protein>
    <recommendedName>
        <fullName evidence="4">DUF1761 domain-containing protein</fullName>
    </recommendedName>
</protein>
<organism evidence="2 3">
    <name type="scientific">candidate division WS6 bacterium OLB21</name>
    <dbReference type="NCBI Taxonomy" id="1617427"/>
    <lineage>
        <taxon>Bacteria</taxon>
        <taxon>Candidatus Dojkabacteria</taxon>
    </lineage>
</organism>
<dbReference type="Proteomes" id="UP000070449">
    <property type="component" value="Unassembled WGS sequence"/>
</dbReference>
<proteinExistence type="predicted"/>
<evidence type="ECO:0000256" key="1">
    <source>
        <dbReference type="SAM" id="Phobius"/>
    </source>
</evidence>
<keyword evidence="1" id="KW-1133">Transmembrane helix</keyword>
<keyword evidence="1" id="KW-0472">Membrane</keyword>
<evidence type="ECO:0000313" key="3">
    <source>
        <dbReference type="Proteomes" id="UP000070449"/>
    </source>
</evidence>
<keyword evidence="1" id="KW-0812">Transmembrane</keyword>
<dbReference type="AlphaFoldDB" id="A0A136KJZ6"/>
<feature type="transmembrane region" description="Helical" evidence="1">
    <location>
        <begin position="84"/>
        <end position="104"/>
    </location>
</feature>
<comment type="caution">
    <text evidence="2">The sequence shown here is derived from an EMBL/GenBank/DDBJ whole genome shotgun (WGS) entry which is preliminary data.</text>
</comment>
<feature type="transmembrane region" description="Helical" evidence="1">
    <location>
        <begin position="54"/>
        <end position="77"/>
    </location>
</feature>
<dbReference type="EMBL" id="JYPD01000012">
    <property type="protein sequence ID" value="KXK09765.1"/>
    <property type="molecule type" value="Genomic_DNA"/>
</dbReference>
<feature type="transmembrane region" description="Helical" evidence="1">
    <location>
        <begin position="116"/>
        <end position="134"/>
    </location>
</feature>
<evidence type="ECO:0000313" key="2">
    <source>
        <dbReference type="EMBL" id="KXK09765.1"/>
    </source>
</evidence>
<reference evidence="2 3" key="1">
    <citation type="submission" date="2015-02" db="EMBL/GenBank/DDBJ databases">
        <title>Improved understanding of the partial-nitritation anammox process through 23 genomes representing the majority of the microbial community.</title>
        <authorList>
            <person name="Speth D.R."/>
            <person name="In T Zandt M."/>
            <person name="Guerrero Cruz S."/>
            <person name="Jetten M.S."/>
            <person name="Dutilh B.E."/>
        </authorList>
    </citation>
    <scope>NUCLEOTIDE SEQUENCE [LARGE SCALE GENOMIC DNA]</scope>
    <source>
        <strain evidence="2">OLB21</strain>
    </source>
</reference>
<sequence>MEFTLEVNWLLILGSAIIAQVLGFIWYSEGLFGKAWMKELKFSSSELELKPSTLALVFIGSILSALVLANFVIFLQAKDFGQGLFIGFLLSIPVFFAMMTQFLFSKKSWKLLFIDALYPAFWLIISGGLFASMIK</sequence>
<feature type="transmembrane region" description="Helical" evidence="1">
    <location>
        <begin position="7"/>
        <end position="27"/>
    </location>
</feature>
<name>A0A136KJZ6_9BACT</name>
<dbReference type="STRING" id="1617427.UZ20_WS6002000333"/>
<evidence type="ECO:0008006" key="4">
    <source>
        <dbReference type="Google" id="ProtNLM"/>
    </source>
</evidence>
<accession>A0A136KJZ6</accession>
<gene>
    <name evidence="2" type="ORF">UZ20_WS6002000333</name>
</gene>